<proteinExistence type="predicted"/>
<protein>
    <recommendedName>
        <fullName evidence="4">CUE domain-containing protein</fullName>
    </recommendedName>
</protein>
<feature type="region of interest" description="Disordered" evidence="1">
    <location>
        <begin position="456"/>
        <end position="507"/>
    </location>
</feature>
<sequence>MESYAWALAKLAAGKPSDAARSVLQGDVRKVIQVYLPYISLCALNADPDAQKGACALVAMLQTLQKHPDPSLLSLACGGSAGALSLAVLAEHCVPEAKSFVQVLLQGTEHVAWLNLATAACEQAMSASDTTPWRERIGRISRAVRLARSLVRSVDNDNSLVPSLVRLATILARLYHGALDLSRVPAEEGSSSATPWPPVWLLTKVEVLTTADTCIMLAQDAGAPEILQALSTDGRHIPDAVSLVNQVLLEDLACARPECKTLLPERMAFPGAAWTAVRAEIDMVSVADPRLIDTVQAVLPQLSREQISARLRLAKYHTLNSEQVMEAFLDDPDGLNDISENHAETDHMESDSTQQTSDARLSDQLKASILARAQAEDTELVVDEVDQILCTAYLTHGAQLFARNDKKARARPERAALRAATNRSDDQLEDWASMLARNPDRDQLLAQAATYVAPNLNEGKMSGNTYGADKIKGGRVPQASRGASRGRGRAGRGRGRGAGGRGRGTAN</sequence>
<feature type="compositionally biased region" description="Gly residues" evidence="1">
    <location>
        <begin position="496"/>
        <end position="507"/>
    </location>
</feature>
<accession>A0AAF0FB17</accession>
<feature type="compositionally biased region" description="Basic and acidic residues" evidence="1">
    <location>
        <begin position="339"/>
        <end position="350"/>
    </location>
</feature>
<keyword evidence="3" id="KW-1185">Reference proteome</keyword>
<evidence type="ECO:0008006" key="4">
    <source>
        <dbReference type="Google" id="ProtNLM"/>
    </source>
</evidence>
<evidence type="ECO:0000256" key="1">
    <source>
        <dbReference type="SAM" id="MobiDB-lite"/>
    </source>
</evidence>
<dbReference type="EMBL" id="CP118377">
    <property type="protein sequence ID" value="WFD43659.1"/>
    <property type="molecule type" value="Genomic_DNA"/>
</dbReference>
<dbReference type="Proteomes" id="UP001214628">
    <property type="component" value="Chromosome 3"/>
</dbReference>
<dbReference type="AlphaFoldDB" id="A0AAF0FB17"/>
<name>A0AAF0FB17_9BASI</name>
<reference evidence="2" key="1">
    <citation type="submission" date="2023-02" db="EMBL/GenBank/DDBJ databases">
        <title>Mating type loci evolution in Malassezia.</title>
        <authorList>
            <person name="Coelho M.A."/>
        </authorList>
    </citation>
    <scope>NUCLEOTIDE SEQUENCE</scope>
    <source>
        <strain evidence="2">CBS 14136</strain>
    </source>
</reference>
<evidence type="ECO:0000313" key="2">
    <source>
        <dbReference type="EMBL" id="WFD43659.1"/>
    </source>
</evidence>
<gene>
    <name evidence="2" type="ORF">MPSI1_002323</name>
</gene>
<feature type="compositionally biased region" description="Basic residues" evidence="1">
    <location>
        <begin position="484"/>
        <end position="495"/>
    </location>
</feature>
<organism evidence="2 3">
    <name type="scientific">Malassezia psittaci</name>
    <dbReference type="NCBI Taxonomy" id="1821823"/>
    <lineage>
        <taxon>Eukaryota</taxon>
        <taxon>Fungi</taxon>
        <taxon>Dikarya</taxon>
        <taxon>Basidiomycota</taxon>
        <taxon>Ustilaginomycotina</taxon>
        <taxon>Malasseziomycetes</taxon>
        <taxon>Malasseziales</taxon>
        <taxon>Malasseziaceae</taxon>
        <taxon>Malassezia</taxon>
    </lineage>
</organism>
<evidence type="ECO:0000313" key="3">
    <source>
        <dbReference type="Proteomes" id="UP001214628"/>
    </source>
</evidence>
<feature type="region of interest" description="Disordered" evidence="1">
    <location>
        <begin position="331"/>
        <end position="359"/>
    </location>
</feature>